<dbReference type="Proteomes" id="UP001168537">
    <property type="component" value="Unassembled WGS sequence"/>
</dbReference>
<evidence type="ECO:0000313" key="3">
    <source>
        <dbReference type="Proteomes" id="UP001168537"/>
    </source>
</evidence>
<proteinExistence type="predicted"/>
<dbReference type="EMBL" id="JAUHJR010000002">
    <property type="protein sequence ID" value="MDN4161033.1"/>
    <property type="molecule type" value="Genomic_DNA"/>
</dbReference>
<evidence type="ECO:0000256" key="1">
    <source>
        <dbReference type="SAM" id="SignalP"/>
    </source>
</evidence>
<evidence type="ECO:0000313" key="2">
    <source>
        <dbReference type="EMBL" id="MDN4161033.1"/>
    </source>
</evidence>
<evidence type="ECO:0008006" key="4">
    <source>
        <dbReference type="Google" id="ProtNLM"/>
    </source>
</evidence>
<keyword evidence="1" id="KW-0732">Signal</keyword>
<feature type="chain" id="PRO_5045919026" description="GerMN domain-containing protein" evidence="1">
    <location>
        <begin position="32"/>
        <end position="316"/>
    </location>
</feature>
<gene>
    <name evidence="2" type="ORF">QWY29_06660</name>
</gene>
<dbReference type="PROSITE" id="PS51257">
    <property type="entry name" value="PROKAR_LIPOPROTEIN"/>
    <property type="match status" value="1"/>
</dbReference>
<sequence length="316" mass="32930">MATWGGRPTAAAVLALGVGLCAATLAGCAQPAVDEAQAVRAAVSRLGPVAEVEVSRPSGDRAPTVAVVLEPGTGPSRATAVVRGVARAAAAQGWRTYLLELRDAADRGDLLIADETLRSGVRAVLGDQRRVADAVLGAVTWRVETSGTTVTVNAVGGLVHDAQEAARTAYGDRTTTWRFAAGPGTVVVDRKVGPMDVEVVRRAQRSLTSPSLPAPAERWTLSVRDDHVLLDLAVALPGGPVPPAELEPGRAAALVRPVALAARAALLPARDLLVSVRLRQAGPATDVFAWWTSDHPPVPGRDPLARGWDRWFAALP</sequence>
<keyword evidence="3" id="KW-1185">Reference proteome</keyword>
<accession>A0ABT8ESA8</accession>
<organism evidence="2 3">
    <name type="scientific">Nocardioides abyssi</name>
    <dbReference type="NCBI Taxonomy" id="3058370"/>
    <lineage>
        <taxon>Bacteria</taxon>
        <taxon>Bacillati</taxon>
        <taxon>Actinomycetota</taxon>
        <taxon>Actinomycetes</taxon>
        <taxon>Propionibacteriales</taxon>
        <taxon>Nocardioidaceae</taxon>
        <taxon>Nocardioides</taxon>
    </lineage>
</organism>
<name>A0ABT8ESA8_9ACTN</name>
<feature type="signal peptide" evidence="1">
    <location>
        <begin position="1"/>
        <end position="31"/>
    </location>
</feature>
<protein>
    <recommendedName>
        <fullName evidence="4">GerMN domain-containing protein</fullName>
    </recommendedName>
</protein>
<reference evidence="2" key="1">
    <citation type="submission" date="2023-06" db="EMBL/GenBank/DDBJ databases">
        <title>Draft genome sequence of Nocardioides sp. SOB72.</title>
        <authorList>
            <person name="Zhang G."/>
        </authorList>
    </citation>
    <scope>NUCLEOTIDE SEQUENCE</scope>
    <source>
        <strain evidence="2">SOB72</strain>
    </source>
</reference>
<dbReference type="RefSeq" id="WP_300959913.1">
    <property type="nucleotide sequence ID" value="NZ_JAUHJR010000002.1"/>
</dbReference>
<comment type="caution">
    <text evidence="2">The sequence shown here is derived from an EMBL/GenBank/DDBJ whole genome shotgun (WGS) entry which is preliminary data.</text>
</comment>